<dbReference type="EMBL" id="DF820477">
    <property type="protein sequence ID" value="GAK61148.1"/>
    <property type="molecule type" value="Genomic_DNA"/>
</dbReference>
<gene>
    <name evidence="2" type="ORF">U27_01046</name>
</gene>
<proteinExistence type="predicted"/>
<evidence type="ECO:0000313" key="3">
    <source>
        <dbReference type="Proteomes" id="UP000030661"/>
    </source>
</evidence>
<dbReference type="Pfam" id="PF01208">
    <property type="entry name" value="URO-D"/>
    <property type="match status" value="1"/>
</dbReference>
<accession>A0A081C993</accession>
<dbReference type="GO" id="GO:0004853">
    <property type="term" value="F:uroporphyrinogen decarboxylase activity"/>
    <property type="evidence" value="ECO:0007669"/>
    <property type="project" value="InterPro"/>
</dbReference>
<evidence type="ECO:0000259" key="1">
    <source>
        <dbReference type="Pfam" id="PF01208"/>
    </source>
</evidence>
<dbReference type="STRING" id="1499967.U27_01046"/>
<dbReference type="Gene3D" id="3.20.20.210">
    <property type="match status" value="1"/>
</dbReference>
<dbReference type="InterPro" id="IPR038071">
    <property type="entry name" value="UROD/MetE-like_sf"/>
</dbReference>
<evidence type="ECO:0000313" key="2">
    <source>
        <dbReference type="EMBL" id="GAK61148.1"/>
    </source>
</evidence>
<feature type="domain" description="Uroporphyrinogen decarboxylase (URO-D)" evidence="1">
    <location>
        <begin position="4"/>
        <end position="113"/>
    </location>
</feature>
<reference evidence="2" key="1">
    <citation type="journal article" date="2015" name="PeerJ">
        <title>First genomic representation of candidate bacterial phylum KSB3 points to enhanced environmental sensing as a trigger of wastewater bulking.</title>
        <authorList>
            <person name="Sekiguchi Y."/>
            <person name="Ohashi A."/>
            <person name="Parks D.H."/>
            <person name="Yamauchi T."/>
            <person name="Tyson G.W."/>
            <person name="Hugenholtz P."/>
        </authorList>
    </citation>
    <scope>NUCLEOTIDE SEQUENCE [LARGE SCALE GENOMIC DNA]</scope>
</reference>
<dbReference type="eggNOG" id="COG0407">
    <property type="taxonomic scope" value="Bacteria"/>
</dbReference>
<name>A0A081C993_VECG1</name>
<keyword evidence="3" id="KW-1185">Reference proteome</keyword>
<organism evidence="2">
    <name type="scientific">Vecturithrix granuli</name>
    <dbReference type="NCBI Taxonomy" id="1499967"/>
    <lineage>
        <taxon>Bacteria</taxon>
        <taxon>Candidatus Moduliflexota</taxon>
        <taxon>Candidatus Vecturitrichia</taxon>
        <taxon>Candidatus Vecturitrichales</taxon>
        <taxon>Candidatus Vecturitrichaceae</taxon>
        <taxon>Candidatus Vecturithrix</taxon>
    </lineage>
</organism>
<dbReference type="GO" id="GO:0006779">
    <property type="term" value="P:porphyrin-containing compound biosynthetic process"/>
    <property type="evidence" value="ECO:0007669"/>
    <property type="project" value="InterPro"/>
</dbReference>
<protein>
    <submittedName>
        <fullName evidence="2">Uroporphyrinogen-III decarboxylase</fullName>
    </submittedName>
</protein>
<dbReference type="Proteomes" id="UP000030661">
    <property type="component" value="Unassembled WGS sequence"/>
</dbReference>
<dbReference type="SUPFAM" id="SSF51726">
    <property type="entry name" value="UROD/MetE-like"/>
    <property type="match status" value="1"/>
</dbReference>
<sequence length="114" mass="13027">MHTFVHSCGSIYKLLPDLIEAGFEIVNLVQTNVKDMEPERLKWEFGKDVTFWGGGADTRTVLNRATPQEVKAHVKRRLEIFHPAAVLYLIRSIILPDVPPQNVVAMFEAIKEFH</sequence>
<dbReference type="HOGENOM" id="CLU_2116181_0_0_0"/>
<dbReference type="InterPro" id="IPR000257">
    <property type="entry name" value="Uroporphyrinogen_deCOase"/>
</dbReference>
<dbReference type="AlphaFoldDB" id="A0A081C993"/>